<evidence type="ECO:0000256" key="2">
    <source>
        <dbReference type="ARBA" id="ARBA00022679"/>
    </source>
</evidence>
<dbReference type="GO" id="GO:0032259">
    <property type="term" value="P:methylation"/>
    <property type="evidence" value="ECO:0007669"/>
    <property type="project" value="UniProtKB-KW"/>
</dbReference>
<organism evidence="4 5">
    <name type="scientific">Candidatus Kirkpatrickella diaphorinae</name>
    <dbReference type="NCBI Taxonomy" id="2984322"/>
    <lineage>
        <taxon>Bacteria</taxon>
        <taxon>Pseudomonadati</taxon>
        <taxon>Pseudomonadota</taxon>
        <taxon>Alphaproteobacteria</taxon>
        <taxon>Acetobacterales</taxon>
        <taxon>Acetobacteraceae</taxon>
        <taxon>Candidatus Kirkpatrickella</taxon>
    </lineage>
</organism>
<evidence type="ECO:0000313" key="4">
    <source>
        <dbReference type="EMBL" id="UYH51318.1"/>
    </source>
</evidence>
<dbReference type="Gene3D" id="3.40.50.150">
    <property type="entry name" value="Vaccinia Virus protein VP39"/>
    <property type="match status" value="1"/>
</dbReference>
<keyword evidence="5" id="KW-1185">Reference proteome</keyword>
<dbReference type="InterPro" id="IPR029063">
    <property type="entry name" value="SAM-dependent_MTases_sf"/>
</dbReference>
<accession>A0ABY6GIH0</accession>
<dbReference type="SUPFAM" id="SSF53335">
    <property type="entry name" value="S-adenosyl-L-methionine-dependent methyltransferases"/>
    <property type="match status" value="1"/>
</dbReference>
<proteinExistence type="predicted"/>
<name>A0ABY6GIH0_9PROT</name>
<keyword evidence="2" id="KW-0808">Transferase</keyword>
<sequence>MRVIAGMRRGLVLDGPDDQATRPTSDRARQVMFDVLAHAGWAAAHPMQDAKVLDGFAGTGAFGIEALSRGAAHVTFMDHHSPAHRTLIKNIRRARFADHSMVLKCDVTAPPRATGQMDIAFLDPPYGQNLLPLSIKALMRTGWIGPDTLIITESEKNLDPINSEPPLDLRKIGVARISFWRGAQWEGI</sequence>
<dbReference type="PANTHER" id="PTHR43542">
    <property type="entry name" value="METHYLTRANSFERASE"/>
    <property type="match status" value="1"/>
</dbReference>
<dbReference type="PANTHER" id="PTHR43542:SF1">
    <property type="entry name" value="METHYLTRANSFERASE"/>
    <property type="match status" value="1"/>
</dbReference>
<dbReference type="GO" id="GO:0008168">
    <property type="term" value="F:methyltransferase activity"/>
    <property type="evidence" value="ECO:0007669"/>
    <property type="project" value="UniProtKB-KW"/>
</dbReference>
<protein>
    <submittedName>
        <fullName evidence="4">RsmD family RNA methyltransferase</fullName>
    </submittedName>
</protein>
<evidence type="ECO:0000256" key="1">
    <source>
        <dbReference type="ARBA" id="ARBA00022603"/>
    </source>
</evidence>
<dbReference type="Pfam" id="PF03602">
    <property type="entry name" value="Cons_hypoth95"/>
    <property type="match status" value="1"/>
</dbReference>
<dbReference type="EMBL" id="CP107052">
    <property type="protein sequence ID" value="UYH51318.1"/>
    <property type="molecule type" value="Genomic_DNA"/>
</dbReference>
<gene>
    <name evidence="4" type="ORF">N5W20_00040</name>
</gene>
<evidence type="ECO:0000256" key="3">
    <source>
        <dbReference type="SAM" id="MobiDB-lite"/>
    </source>
</evidence>
<keyword evidence="1 4" id="KW-0489">Methyltransferase</keyword>
<reference evidence="4" key="1">
    <citation type="submission" date="2022-10" db="EMBL/GenBank/DDBJ databases">
        <title>Candidatus Kirkpatrella diaphorinas gen. nov., sp. nov., an uncultured endosymbiont identified in a population of Diaphorina citri from Hawaii.</title>
        <authorList>
            <person name="Henry E.M."/>
            <person name="Carlson C.R."/>
            <person name="Kuo Y.-W."/>
        </authorList>
    </citation>
    <scope>NUCLEOTIDE SEQUENCE</scope>
    <source>
        <strain evidence="4">CADCRV1</strain>
    </source>
</reference>
<dbReference type="InterPro" id="IPR004398">
    <property type="entry name" value="RNA_MeTrfase_RsmD"/>
</dbReference>
<dbReference type="CDD" id="cd02440">
    <property type="entry name" value="AdoMet_MTases"/>
    <property type="match status" value="1"/>
</dbReference>
<dbReference type="Proteomes" id="UP001163831">
    <property type="component" value="Chromosome"/>
</dbReference>
<evidence type="ECO:0000313" key="5">
    <source>
        <dbReference type="Proteomes" id="UP001163831"/>
    </source>
</evidence>
<dbReference type="RefSeq" id="WP_319806912.1">
    <property type="nucleotide sequence ID" value="NZ_CP107052.1"/>
</dbReference>
<feature type="region of interest" description="Disordered" evidence="3">
    <location>
        <begin position="1"/>
        <end position="24"/>
    </location>
</feature>
<dbReference type="PIRSF" id="PIRSF004553">
    <property type="entry name" value="CHP00095"/>
    <property type="match status" value="1"/>
</dbReference>